<protein>
    <submittedName>
        <fullName evidence="2">Protein tyrosine phosphatase</fullName>
    </submittedName>
</protein>
<dbReference type="InterPro" id="IPR029021">
    <property type="entry name" value="Prot-tyrosine_phosphatase-like"/>
</dbReference>
<dbReference type="InterPro" id="IPR000242">
    <property type="entry name" value="PTP_cat"/>
</dbReference>
<dbReference type="Pfam" id="PF00102">
    <property type="entry name" value="Y_phosphatase"/>
    <property type="match status" value="1"/>
</dbReference>
<reference evidence="2" key="1">
    <citation type="submission" date="2007-06" db="EMBL/GenBank/DDBJ databases">
        <title>Bracovirus Evolution: Comparative Genomics of Multiple Viral and Proviral Genomes.</title>
        <authorList>
            <person name="Desjardins C.A."/>
            <person name="Gundersen-Rindal D.E."/>
            <person name="Hostetler J.B."/>
            <person name="Tallon L.J."/>
            <person name="Utterback T.R."/>
            <person name="Fuester R.W."/>
            <person name="Schatz M.C."/>
            <person name="Pedroni M.J."/>
            <person name="Fadrosh D.W."/>
            <person name="Haas B.J."/>
            <person name="Toms B.S."/>
            <person name="Chen D."/>
            <person name="Nene V."/>
        </authorList>
    </citation>
    <scope>NUCLEOTIDE SEQUENCE</scope>
</reference>
<dbReference type="PANTHER" id="PTHR19134">
    <property type="entry name" value="RECEPTOR-TYPE TYROSINE-PROTEIN PHOSPHATASE"/>
    <property type="match status" value="1"/>
</dbReference>
<dbReference type="PROSITE" id="PS50055">
    <property type="entry name" value="TYR_PHOSPHATASE_PTP"/>
    <property type="match status" value="1"/>
</dbReference>
<proteinExistence type="predicted"/>
<sequence>MNTTSVQNWQNGSTNQRRKSMIENINIDPSASFVDSKDIKKKFMLIGTSDSNLSSSKFWNLAWKSDTRVIVRFDKGKSMNHPWLSSSSSLEYNIGEFTVWKKTMIDKYYTQINLTIRNNKEKKSRKITHFQYHDCLDHHTPFYSVQLISFWKMVNKKHGGYITIQAEGKKNALSPIVMYSDQCFERLVSICAIDIYLDQLMKEQPVSVTTILLGIKSQVSLSSISPEEEAFIDRTLLHSERALFWKKKASDDRDPESKTFGDRVKKYCSLFKRTSVF</sequence>
<evidence type="ECO:0000313" key="2">
    <source>
        <dbReference type="EMBL" id="ACE75310.1"/>
    </source>
</evidence>
<organism evidence="2">
    <name type="scientific">Glyptapanteles indiensis</name>
    <name type="common">Parasitoid wasp</name>
    <dbReference type="NCBI Taxonomy" id="92994"/>
    <lineage>
        <taxon>Eukaryota</taxon>
        <taxon>Metazoa</taxon>
        <taxon>Ecdysozoa</taxon>
        <taxon>Arthropoda</taxon>
        <taxon>Hexapoda</taxon>
        <taxon>Insecta</taxon>
        <taxon>Pterygota</taxon>
        <taxon>Neoptera</taxon>
        <taxon>Endopterygota</taxon>
        <taxon>Hymenoptera</taxon>
        <taxon>Apocrita</taxon>
        <taxon>Ichneumonoidea</taxon>
        <taxon>Braconidae</taxon>
        <taxon>Microgastrinae</taxon>
        <taxon>Glyptapanteles</taxon>
    </lineage>
</organism>
<evidence type="ECO:0000259" key="1">
    <source>
        <dbReference type="PROSITE" id="PS50055"/>
    </source>
</evidence>
<dbReference type="PANTHER" id="PTHR19134:SF449">
    <property type="entry name" value="TYROSINE-PROTEIN PHOSPHATASE 1"/>
    <property type="match status" value="1"/>
</dbReference>
<dbReference type="SUPFAM" id="SSF52799">
    <property type="entry name" value="(Phosphotyrosine protein) phosphatases II"/>
    <property type="match status" value="1"/>
</dbReference>
<feature type="domain" description="Tyrosine-protein phosphatase" evidence="1">
    <location>
        <begin position="30"/>
        <end position="239"/>
    </location>
</feature>
<gene>
    <name evidence="2" type="ORF">GIP_L3_0130</name>
</gene>
<accession>B7S8T5</accession>
<dbReference type="Gene3D" id="3.90.190.10">
    <property type="entry name" value="Protein tyrosine phosphatase superfamily"/>
    <property type="match status" value="1"/>
</dbReference>
<name>B7S8T5_GLYIN</name>
<dbReference type="InterPro" id="IPR050348">
    <property type="entry name" value="Protein-Tyr_Phosphatase"/>
</dbReference>
<dbReference type="AlphaFoldDB" id="B7S8T5"/>
<dbReference type="GO" id="GO:0004725">
    <property type="term" value="F:protein tyrosine phosphatase activity"/>
    <property type="evidence" value="ECO:0007669"/>
    <property type="project" value="InterPro"/>
</dbReference>
<dbReference type="EMBL" id="EF710652">
    <property type="protein sequence ID" value="ACE75310.1"/>
    <property type="molecule type" value="Genomic_DNA"/>
</dbReference>